<dbReference type="AlphaFoldDB" id="A0A7C4WA45"/>
<dbReference type="GO" id="GO:0005506">
    <property type="term" value="F:iron ion binding"/>
    <property type="evidence" value="ECO:0007669"/>
    <property type="project" value="UniProtKB-UniRule"/>
</dbReference>
<keyword evidence="4 6" id="KW-0408">Iron</keyword>
<protein>
    <recommendedName>
        <fullName evidence="6">Ferredoxin</fullName>
    </recommendedName>
</protein>
<gene>
    <name evidence="9" type="ORF">ENT60_01425</name>
    <name evidence="8" type="ORF">ENU28_02670</name>
</gene>
<evidence type="ECO:0000313" key="9">
    <source>
        <dbReference type="EMBL" id="HGU47212.1"/>
    </source>
</evidence>
<keyword evidence="2 6" id="KW-0479">Metal-binding</keyword>
<comment type="function">
    <text evidence="6">Ferredoxins are iron-sulfur proteins that transfer electrons in a wide variety of metabolic reactions.</text>
</comment>
<dbReference type="EMBL" id="DSZH01000067">
    <property type="protein sequence ID" value="HGU47212.1"/>
    <property type="molecule type" value="Genomic_DNA"/>
</dbReference>
<name>A0A7C4WA45_UNCW3</name>
<evidence type="ECO:0000313" key="8">
    <source>
        <dbReference type="EMBL" id="HGQ55351.1"/>
    </source>
</evidence>
<dbReference type="PANTHER" id="PTHR36923:SF3">
    <property type="entry name" value="FERREDOXIN"/>
    <property type="match status" value="1"/>
</dbReference>
<dbReference type="GO" id="GO:0009055">
    <property type="term" value="F:electron transfer activity"/>
    <property type="evidence" value="ECO:0007669"/>
    <property type="project" value="UniProtKB-UniRule"/>
</dbReference>
<dbReference type="InterPro" id="IPR001080">
    <property type="entry name" value="3Fe4S_ferredoxin"/>
</dbReference>
<evidence type="ECO:0000256" key="4">
    <source>
        <dbReference type="ARBA" id="ARBA00023004"/>
    </source>
</evidence>
<dbReference type="EMBL" id="DTBX01000092">
    <property type="protein sequence ID" value="HGQ55351.1"/>
    <property type="molecule type" value="Genomic_DNA"/>
</dbReference>
<dbReference type="Pfam" id="PF13370">
    <property type="entry name" value="Fer4_13"/>
    <property type="match status" value="1"/>
</dbReference>
<reference evidence="9" key="1">
    <citation type="journal article" date="2020" name="mSystems">
        <title>Genome- and Community-Level Interaction Insights into Carbon Utilization and Element Cycling Functions of Hydrothermarchaeota in Hydrothermal Sediment.</title>
        <authorList>
            <person name="Zhou Z."/>
            <person name="Liu Y."/>
            <person name="Xu W."/>
            <person name="Pan J."/>
            <person name="Luo Z.H."/>
            <person name="Li M."/>
        </authorList>
    </citation>
    <scope>NUCLEOTIDE SEQUENCE [LARGE SCALE GENOMIC DNA]</scope>
    <source>
        <strain evidence="9">SpSt-594</strain>
        <strain evidence="8">SpSt-655</strain>
    </source>
</reference>
<keyword evidence="3 6" id="KW-0249">Electron transport</keyword>
<dbReference type="Gene3D" id="3.30.70.20">
    <property type="match status" value="1"/>
</dbReference>
<dbReference type="InterPro" id="IPR051269">
    <property type="entry name" value="Fe-S_cluster_ET"/>
</dbReference>
<dbReference type="InterPro" id="IPR017896">
    <property type="entry name" value="4Fe4S_Fe-S-bd"/>
</dbReference>
<sequence length="63" mass="6881">MKVRIDKELCTGCELCCNTCPDIFEMQGDTAGVKMEVVPEAAEDCVRQAAEDCPVSAIIIEEE</sequence>
<organism evidence="9">
    <name type="scientific">candidate division WOR-3 bacterium</name>
    <dbReference type="NCBI Taxonomy" id="2052148"/>
    <lineage>
        <taxon>Bacteria</taxon>
        <taxon>Bacteria division WOR-3</taxon>
    </lineage>
</organism>
<evidence type="ECO:0000256" key="1">
    <source>
        <dbReference type="ARBA" id="ARBA00022448"/>
    </source>
</evidence>
<evidence type="ECO:0000256" key="3">
    <source>
        <dbReference type="ARBA" id="ARBA00022982"/>
    </source>
</evidence>
<evidence type="ECO:0000256" key="5">
    <source>
        <dbReference type="ARBA" id="ARBA00023014"/>
    </source>
</evidence>
<evidence type="ECO:0000256" key="2">
    <source>
        <dbReference type="ARBA" id="ARBA00022723"/>
    </source>
</evidence>
<keyword evidence="5 6" id="KW-0411">Iron-sulfur</keyword>
<evidence type="ECO:0000259" key="7">
    <source>
        <dbReference type="PROSITE" id="PS51379"/>
    </source>
</evidence>
<keyword evidence="1 6" id="KW-0813">Transport</keyword>
<dbReference type="SUPFAM" id="SSF54862">
    <property type="entry name" value="4Fe-4S ferredoxins"/>
    <property type="match status" value="1"/>
</dbReference>
<dbReference type="PRINTS" id="PR00352">
    <property type="entry name" value="3FE4SFRDOXIN"/>
</dbReference>
<accession>A0A7C4WA45</accession>
<comment type="caution">
    <text evidence="9">The sequence shown here is derived from an EMBL/GenBank/DDBJ whole genome shotgun (WGS) entry which is preliminary data.</text>
</comment>
<dbReference type="GO" id="GO:0051536">
    <property type="term" value="F:iron-sulfur cluster binding"/>
    <property type="evidence" value="ECO:0007669"/>
    <property type="project" value="UniProtKB-KW"/>
</dbReference>
<proteinExistence type="predicted"/>
<feature type="domain" description="4Fe-4S ferredoxin-type" evidence="7">
    <location>
        <begin position="1"/>
        <end position="29"/>
    </location>
</feature>
<dbReference type="PANTHER" id="PTHR36923">
    <property type="entry name" value="FERREDOXIN"/>
    <property type="match status" value="1"/>
</dbReference>
<dbReference type="PROSITE" id="PS51379">
    <property type="entry name" value="4FE4S_FER_2"/>
    <property type="match status" value="1"/>
</dbReference>
<evidence type="ECO:0000256" key="6">
    <source>
        <dbReference type="RuleBase" id="RU368020"/>
    </source>
</evidence>